<proteinExistence type="inferred from homology"/>
<evidence type="ECO:0000256" key="2">
    <source>
        <dbReference type="ARBA" id="ARBA00022630"/>
    </source>
</evidence>
<dbReference type="InterPro" id="IPR003382">
    <property type="entry name" value="Flavoprotein"/>
</dbReference>
<dbReference type="NCBIfam" id="TIGR00421">
    <property type="entry name" value="ubiX_pad"/>
    <property type="match status" value="1"/>
</dbReference>
<keyword evidence="3 5" id="KW-0288">FMN</keyword>
<comment type="caution">
    <text evidence="7">The sequence shown here is derived from an EMBL/GenBank/DDBJ whole genome shotgun (WGS) entry which is preliminary data.</text>
</comment>
<evidence type="ECO:0000256" key="4">
    <source>
        <dbReference type="ARBA" id="ARBA00022679"/>
    </source>
</evidence>
<keyword evidence="2 5" id="KW-0285">Flavoprotein</keyword>
<feature type="binding site" evidence="5">
    <location>
        <position position="186"/>
    </location>
    <ligand>
        <name>dimethylallyl phosphate</name>
        <dbReference type="ChEBI" id="CHEBI:88052"/>
    </ligand>
</feature>
<feature type="binding site" evidence="5">
    <location>
        <begin position="105"/>
        <end position="108"/>
    </location>
    <ligand>
        <name>FMN</name>
        <dbReference type="ChEBI" id="CHEBI:58210"/>
    </ligand>
</feature>
<dbReference type="PANTHER" id="PTHR43374">
    <property type="entry name" value="FLAVIN PRENYLTRANSFERASE"/>
    <property type="match status" value="1"/>
</dbReference>
<feature type="binding site" evidence="5">
    <location>
        <position position="170"/>
    </location>
    <ligand>
        <name>dimethylallyl phosphate</name>
        <dbReference type="ChEBI" id="CHEBI:88052"/>
    </ligand>
</feature>
<organism evidence="7 8">
    <name type="scientific">Motilimonas cestriensis</name>
    <dbReference type="NCBI Taxonomy" id="2742685"/>
    <lineage>
        <taxon>Bacteria</taxon>
        <taxon>Pseudomonadati</taxon>
        <taxon>Pseudomonadota</taxon>
        <taxon>Gammaproteobacteria</taxon>
        <taxon>Alteromonadales</taxon>
        <taxon>Alteromonadales genera incertae sedis</taxon>
        <taxon>Motilimonas</taxon>
    </lineage>
</organism>
<feature type="binding site" evidence="5">
    <location>
        <position position="40"/>
    </location>
    <ligand>
        <name>FMN</name>
        <dbReference type="ChEBI" id="CHEBI:58210"/>
    </ligand>
</feature>
<dbReference type="PANTHER" id="PTHR43374:SF1">
    <property type="entry name" value="FLAVIN PRENYLTRANSFERASE PAD1, MITOCHONDRIAL"/>
    <property type="match status" value="1"/>
</dbReference>
<protein>
    <recommendedName>
        <fullName evidence="5">Flavin prenyltransferase UbiX</fullName>
        <ecNumber evidence="5">2.5.1.129</ecNumber>
    </recommendedName>
</protein>
<reference evidence="7 8" key="1">
    <citation type="journal article" date="2022" name="Environ. Microbiol. Rep.">
        <title>Eco-phylogenetic analyses reveal divergent evolution of vitamin B12 metabolism in the marine bacterial family 'Psychromonadaceae'.</title>
        <authorList>
            <person name="Jin X."/>
            <person name="Yang Y."/>
            <person name="Cao H."/>
            <person name="Gao B."/>
            <person name="Zhao Z."/>
        </authorList>
    </citation>
    <scope>NUCLEOTIDE SEQUENCE [LARGE SCALE GENOMIC DNA]</scope>
    <source>
        <strain evidence="7 8">MKS20</strain>
    </source>
</reference>
<feature type="binding site" evidence="5">
    <location>
        <begin position="14"/>
        <end position="16"/>
    </location>
    <ligand>
        <name>FMN</name>
        <dbReference type="ChEBI" id="CHEBI:58210"/>
    </ligand>
</feature>
<comment type="function">
    <text evidence="5">Flavin prenyltransferase that catalyzes the synthesis of the prenylated FMN cofactor (prenyl-FMN) for 4-hydroxy-3-polyprenylbenzoic acid decarboxylase UbiD. The prenyltransferase is metal-independent and links a dimethylallyl moiety from dimethylallyl monophosphate (DMAP) to the flavin N5 and C6 atoms of FMN.</text>
</comment>
<comment type="similarity">
    <text evidence="5">Belongs to the UbiX/PAD1 family.</text>
</comment>
<accession>A0ABS8WD66</accession>
<evidence type="ECO:0000256" key="5">
    <source>
        <dbReference type="HAMAP-Rule" id="MF_01984"/>
    </source>
</evidence>
<comment type="caution">
    <text evidence="5">Lacks conserved residue(s) required for the propagation of feature annotation.</text>
</comment>
<comment type="catalytic activity">
    <reaction evidence="5">
        <text>dimethylallyl phosphate + FMNH2 = prenylated FMNH2 + phosphate</text>
        <dbReference type="Rhea" id="RHEA:37743"/>
        <dbReference type="ChEBI" id="CHEBI:43474"/>
        <dbReference type="ChEBI" id="CHEBI:57618"/>
        <dbReference type="ChEBI" id="CHEBI:87467"/>
        <dbReference type="ChEBI" id="CHEBI:88052"/>
        <dbReference type="EC" id="2.5.1.129"/>
    </reaction>
</comment>
<dbReference type="EMBL" id="JAIMJA010000020">
    <property type="protein sequence ID" value="MCE2596503.1"/>
    <property type="molecule type" value="Genomic_DNA"/>
</dbReference>
<dbReference type="Proteomes" id="UP001201273">
    <property type="component" value="Unassembled WGS sequence"/>
</dbReference>
<evidence type="ECO:0000256" key="1">
    <source>
        <dbReference type="ARBA" id="ARBA00022602"/>
    </source>
</evidence>
<sequence>MRQFNGSLTLGLTGASGAAYGTRLLSALVRAGYQVHFLMSDAAKIVVRTELEEIWPDEPEALATHLTEQHQAQPEQIKVWASKDWFSPVASGSGAPKTMVICPCSGGTLAAIAHGLSDNLVERAADVILKERGRLILVPRETPFSTLHLQNMLSLSQMGVTIMPAAPGFYHKPSSIDELLDFMVARILDHLGIDNNASQRWGCED</sequence>
<evidence type="ECO:0000313" key="7">
    <source>
        <dbReference type="EMBL" id="MCE2596503.1"/>
    </source>
</evidence>
<dbReference type="HAMAP" id="MF_01984">
    <property type="entry name" value="ubiX_pad"/>
    <property type="match status" value="1"/>
</dbReference>
<dbReference type="InterPro" id="IPR036551">
    <property type="entry name" value="Flavin_trans-like"/>
</dbReference>
<dbReference type="SUPFAM" id="SSF52507">
    <property type="entry name" value="Homo-oligomeric flavin-containing Cys decarboxylases, HFCD"/>
    <property type="match status" value="1"/>
</dbReference>
<keyword evidence="4 5" id="KW-0808">Transferase</keyword>
<keyword evidence="1 5" id="KW-0637">Prenyltransferase</keyword>
<keyword evidence="8" id="KW-1185">Reference proteome</keyword>
<feature type="domain" description="Flavoprotein" evidence="6">
    <location>
        <begin position="8"/>
        <end position="191"/>
    </location>
</feature>
<evidence type="ECO:0000313" key="8">
    <source>
        <dbReference type="Proteomes" id="UP001201273"/>
    </source>
</evidence>
<dbReference type="RefSeq" id="WP_233054142.1">
    <property type="nucleotide sequence ID" value="NZ_JAIMJA010000020.1"/>
</dbReference>
<dbReference type="Pfam" id="PF02441">
    <property type="entry name" value="Flavoprotein"/>
    <property type="match status" value="1"/>
</dbReference>
<dbReference type="EC" id="2.5.1.129" evidence="5"/>
<name>A0ABS8WD66_9GAMM</name>
<evidence type="ECO:0000259" key="6">
    <source>
        <dbReference type="Pfam" id="PF02441"/>
    </source>
</evidence>
<dbReference type="Gene3D" id="3.40.50.1950">
    <property type="entry name" value="Flavin prenyltransferase-like"/>
    <property type="match status" value="1"/>
</dbReference>
<gene>
    <name evidence="5" type="primary">ubiX</name>
    <name evidence="7" type="ORF">K6Y31_17035</name>
</gene>
<dbReference type="InterPro" id="IPR004507">
    <property type="entry name" value="UbiX-like"/>
</dbReference>
<dbReference type="NCBIfam" id="NF004685">
    <property type="entry name" value="PRK06029.1"/>
    <property type="match status" value="1"/>
</dbReference>
<feature type="binding site" evidence="5">
    <location>
        <position position="140"/>
    </location>
    <ligand>
        <name>FMN</name>
        <dbReference type="ChEBI" id="CHEBI:58210"/>
    </ligand>
</feature>
<evidence type="ECO:0000256" key="3">
    <source>
        <dbReference type="ARBA" id="ARBA00022643"/>
    </source>
</evidence>